<feature type="domain" description="DUF659" evidence="7">
    <location>
        <begin position="83"/>
        <end position="233"/>
    </location>
</feature>
<dbReference type="PANTHER" id="PTHR46481:SF10">
    <property type="entry name" value="ZINC FINGER BED DOMAIN-CONTAINING PROTEIN 39"/>
    <property type="match status" value="1"/>
</dbReference>
<evidence type="ECO:0000313" key="10">
    <source>
        <dbReference type="Proteomes" id="UP000054636"/>
    </source>
</evidence>
<keyword evidence="3" id="KW-0863">Zinc-finger</keyword>
<evidence type="ECO:0008006" key="11">
    <source>
        <dbReference type="Google" id="ProtNLM"/>
    </source>
</evidence>
<dbReference type="GO" id="GO:0046983">
    <property type="term" value="F:protein dimerization activity"/>
    <property type="evidence" value="ECO:0007669"/>
    <property type="project" value="InterPro"/>
</dbReference>
<dbReference type="SUPFAM" id="SSF53098">
    <property type="entry name" value="Ribonuclease H-like"/>
    <property type="match status" value="1"/>
</dbReference>
<comment type="caution">
    <text evidence="9">The sequence shown here is derived from an EMBL/GenBank/DDBJ whole genome shotgun (WGS) entry which is preliminary data.</text>
</comment>
<accession>A0A0W8CWW3</accession>
<evidence type="ECO:0000256" key="5">
    <source>
        <dbReference type="ARBA" id="ARBA00023242"/>
    </source>
</evidence>
<dbReference type="PANTHER" id="PTHR46481">
    <property type="entry name" value="ZINC FINGER BED DOMAIN-CONTAINING PROTEIN 4"/>
    <property type="match status" value="1"/>
</dbReference>
<organism evidence="9 10">
    <name type="scientific">Phytophthora nicotianae</name>
    <name type="common">Potato buckeye rot agent</name>
    <name type="synonym">Phytophthora parasitica</name>
    <dbReference type="NCBI Taxonomy" id="4792"/>
    <lineage>
        <taxon>Eukaryota</taxon>
        <taxon>Sar</taxon>
        <taxon>Stramenopiles</taxon>
        <taxon>Oomycota</taxon>
        <taxon>Peronosporomycetes</taxon>
        <taxon>Peronosporales</taxon>
        <taxon>Peronosporaceae</taxon>
        <taxon>Phytophthora</taxon>
    </lineage>
</organism>
<proteinExistence type="predicted"/>
<dbReference type="InterPro" id="IPR008906">
    <property type="entry name" value="HATC_C_dom"/>
</dbReference>
<feature type="domain" description="HAT C-terminal dimerisation" evidence="8">
    <location>
        <begin position="536"/>
        <end position="606"/>
    </location>
</feature>
<evidence type="ECO:0000256" key="2">
    <source>
        <dbReference type="ARBA" id="ARBA00022723"/>
    </source>
</evidence>
<dbReference type="Pfam" id="PF05699">
    <property type="entry name" value="Dimer_Tnp_hAT"/>
    <property type="match status" value="1"/>
</dbReference>
<name>A0A0W8CWW3_PHYNI</name>
<evidence type="ECO:0000256" key="4">
    <source>
        <dbReference type="ARBA" id="ARBA00022833"/>
    </source>
</evidence>
<dbReference type="AlphaFoldDB" id="A0A0W8CWW3"/>
<evidence type="ECO:0000259" key="8">
    <source>
        <dbReference type="Pfam" id="PF05699"/>
    </source>
</evidence>
<feature type="region of interest" description="Disordered" evidence="6">
    <location>
        <begin position="381"/>
        <end position="400"/>
    </location>
</feature>
<dbReference type="Pfam" id="PF04937">
    <property type="entry name" value="DUF659"/>
    <property type="match status" value="1"/>
</dbReference>
<comment type="subcellular location">
    <subcellularLocation>
        <location evidence="1">Nucleus</location>
    </subcellularLocation>
</comment>
<dbReference type="GO" id="GO:0005634">
    <property type="term" value="C:nucleus"/>
    <property type="evidence" value="ECO:0007669"/>
    <property type="project" value="UniProtKB-SubCell"/>
</dbReference>
<protein>
    <recommendedName>
        <fullName evidence="11">HAT C-terminal dimerisation domain-containing protein</fullName>
    </recommendedName>
</protein>
<keyword evidence="2" id="KW-0479">Metal-binding</keyword>
<dbReference type="GO" id="GO:0008270">
    <property type="term" value="F:zinc ion binding"/>
    <property type="evidence" value="ECO:0007669"/>
    <property type="project" value="UniProtKB-KW"/>
</dbReference>
<dbReference type="Proteomes" id="UP000054636">
    <property type="component" value="Unassembled WGS sequence"/>
</dbReference>
<evidence type="ECO:0000256" key="6">
    <source>
        <dbReference type="SAM" id="MobiDB-lite"/>
    </source>
</evidence>
<dbReference type="EMBL" id="LNFP01000984">
    <property type="protein sequence ID" value="KUF88348.1"/>
    <property type="molecule type" value="Genomic_DNA"/>
</dbReference>
<evidence type="ECO:0000256" key="1">
    <source>
        <dbReference type="ARBA" id="ARBA00004123"/>
    </source>
</evidence>
<evidence type="ECO:0000259" key="7">
    <source>
        <dbReference type="Pfam" id="PF04937"/>
    </source>
</evidence>
<dbReference type="InterPro" id="IPR007021">
    <property type="entry name" value="DUF659"/>
</dbReference>
<reference evidence="9 10" key="1">
    <citation type="submission" date="2015-11" db="EMBL/GenBank/DDBJ databases">
        <title>Genomes and virulence difference between two physiological races of Phytophthora nicotianae.</title>
        <authorList>
            <person name="Liu H."/>
            <person name="Ma X."/>
            <person name="Yu H."/>
            <person name="Fang D."/>
            <person name="Li Y."/>
            <person name="Wang X."/>
            <person name="Wang W."/>
            <person name="Dong Y."/>
            <person name="Xiao B."/>
        </authorList>
    </citation>
    <scope>NUCLEOTIDE SEQUENCE [LARGE SCALE GENOMIC DNA]</scope>
    <source>
        <strain evidence="10">race 1</strain>
    </source>
</reference>
<evidence type="ECO:0000256" key="3">
    <source>
        <dbReference type="ARBA" id="ARBA00022771"/>
    </source>
</evidence>
<sequence>MKANKCPNVPRDVQISLRPTPPSVPTVTPSQPTAEPSKNEIDQDAFEMALARVFFVCALPFILLEAQVFRDFIALVAPSVKLPSRHKLSMVLLKQVRDEIRSKVIDLINAHTYVSLVTDGWTDTNGSSIINFMVVAPGMPSMFWSSWSTRSKQHTARYFADEIDKVIAEIEQETTAQVVGVVTDNASNMRSASGQVQMRRPNVISGGCAAHVLNLLMQDVSRFTAVKAVVSRAVPVTRFIRDHLALFDEFKRLQQGVREAGMRARNLVLPVPTRWYSVHACMRNVLNSQEILEKLFLSSSYETFRDRYRGTPSNRKKLRYVIGLVRDDGFWSSLRTIVRMFDPIIEALRALEADSGFISGVYQWFRWLRYHTAYGVTSPDGEQSQAELAESDLEQESHDQDGAGIGVLSDAAEILSSTFLTENQQQNATASNLDSRDDDEYTSITTISLDELQTFFREKIQKRWKYVHTNAMAVAFLLDPATNLDDFVGDDDENVDDQVCKLAIRCGMITPANVAKLTAEILKFKCVKRRGGEELRRKYSEACPRDYWGAKDEKNYPLLKMVAAIVFAIPTSSAASERAWSIFDHIHSKRRNRLSVEKIEMLAYIYINYGTIRSGEIDLARHQSCPESVDIDHEF</sequence>
<keyword evidence="4" id="KW-0862">Zinc</keyword>
<feature type="region of interest" description="Disordered" evidence="6">
    <location>
        <begin position="1"/>
        <end position="38"/>
    </location>
</feature>
<dbReference type="InterPro" id="IPR052035">
    <property type="entry name" value="ZnF_BED_domain_contain"/>
</dbReference>
<evidence type="ECO:0000313" key="9">
    <source>
        <dbReference type="EMBL" id="KUF88348.1"/>
    </source>
</evidence>
<dbReference type="InterPro" id="IPR012337">
    <property type="entry name" value="RNaseH-like_sf"/>
</dbReference>
<keyword evidence="5" id="KW-0539">Nucleus</keyword>
<gene>
    <name evidence="9" type="ORF">AM588_10001778</name>
</gene>